<dbReference type="EMBL" id="CP001818">
    <property type="protein sequence ID" value="ACZ19422.1"/>
    <property type="molecule type" value="Genomic_DNA"/>
</dbReference>
<dbReference type="SUPFAM" id="SSF55315">
    <property type="entry name" value="L30e-like"/>
    <property type="match status" value="1"/>
</dbReference>
<dbReference type="InterPro" id="IPR004038">
    <property type="entry name" value="Ribosomal_eL8/eL30/eS12/Gad45"/>
</dbReference>
<accession>D1B5Y1</accession>
<keyword evidence="2" id="KW-0687">Ribonucleoprotein</keyword>
<protein>
    <submittedName>
        <fullName evidence="2">Ribosomal protein L7AE family protein</fullName>
    </submittedName>
</protein>
<dbReference type="HOGENOM" id="CLU_168063_1_1_0"/>
<evidence type="ECO:0000313" key="2">
    <source>
        <dbReference type="EMBL" id="ACZ19422.1"/>
    </source>
</evidence>
<evidence type="ECO:0000313" key="3">
    <source>
        <dbReference type="Proteomes" id="UP000002030"/>
    </source>
</evidence>
<dbReference type="OrthoDB" id="5976at2"/>
<dbReference type="GO" id="GO:0005840">
    <property type="term" value="C:ribosome"/>
    <property type="evidence" value="ECO:0007669"/>
    <property type="project" value="UniProtKB-KW"/>
</dbReference>
<reference evidence="2 3" key="1">
    <citation type="journal article" date="2009" name="Stand. Genomic Sci.">
        <title>Complete genome sequence of Thermanaerovibrio acidaminovorans type strain (Su883).</title>
        <authorList>
            <person name="Chovatia M."/>
            <person name="Sikorski J."/>
            <person name="Schroder M."/>
            <person name="Lapidus A."/>
            <person name="Nolan M."/>
            <person name="Tice H."/>
            <person name="Glavina Del Rio T."/>
            <person name="Copeland A."/>
            <person name="Cheng J.F."/>
            <person name="Lucas S."/>
            <person name="Chen F."/>
            <person name="Bruce D."/>
            <person name="Goodwin L."/>
            <person name="Pitluck S."/>
            <person name="Ivanova N."/>
            <person name="Mavromatis K."/>
            <person name="Ovchinnikova G."/>
            <person name="Pati A."/>
            <person name="Chen A."/>
            <person name="Palaniappan K."/>
            <person name="Land M."/>
            <person name="Hauser L."/>
            <person name="Chang Y.J."/>
            <person name="Jeffries C.D."/>
            <person name="Chain P."/>
            <person name="Saunders E."/>
            <person name="Detter J.C."/>
            <person name="Brettin T."/>
            <person name="Rohde M."/>
            <person name="Goker M."/>
            <person name="Spring S."/>
            <person name="Bristow J."/>
            <person name="Markowitz V."/>
            <person name="Hugenholtz P."/>
            <person name="Kyrpides N.C."/>
            <person name="Klenk H.P."/>
            <person name="Eisen J.A."/>
        </authorList>
    </citation>
    <scope>NUCLEOTIDE SEQUENCE [LARGE SCALE GENOMIC DNA]</scope>
    <source>
        <strain evidence="3">ATCC 49978 / DSM 6589 / Su883</strain>
    </source>
</reference>
<proteinExistence type="predicted"/>
<dbReference type="AlphaFoldDB" id="D1B5Y1"/>
<dbReference type="RefSeq" id="WP_012869934.1">
    <property type="nucleotide sequence ID" value="NC_013522.1"/>
</dbReference>
<sequence>MPLSELASEDRVVGIRSVMRKLERGELRKVFLSRDAEAELVLAVEEEALRRGVDVEWVEESVLLGRACAISRPAAAAGLRKS</sequence>
<dbReference type="STRING" id="525903.Taci_1190"/>
<evidence type="ECO:0000259" key="1">
    <source>
        <dbReference type="Pfam" id="PF01248"/>
    </source>
</evidence>
<name>D1B5Y1_THEAS</name>
<feature type="domain" description="Ribosomal protein eL8/eL30/eS12/Gadd45" evidence="1">
    <location>
        <begin position="12"/>
        <end position="77"/>
    </location>
</feature>
<dbReference type="Pfam" id="PF01248">
    <property type="entry name" value="Ribosomal_L7Ae"/>
    <property type="match status" value="1"/>
</dbReference>
<dbReference type="KEGG" id="tai:Taci_1190"/>
<dbReference type="Gene3D" id="3.30.1330.30">
    <property type="match status" value="1"/>
</dbReference>
<dbReference type="InterPro" id="IPR029064">
    <property type="entry name" value="Ribosomal_eL30-like_sf"/>
</dbReference>
<dbReference type="eggNOG" id="COG1358">
    <property type="taxonomic scope" value="Bacteria"/>
</dbReference>
<keyword evidence="3" id="KW-1185">Reference proteome</keyword>
<dbReference type="EnsemblBacteria" id="ACZ19422">
    <property type="protein sequence ID" value="ACZ19422"/>
    <property type="gene ID" value="Taci_1190"/>
</dbReference>
<keyword evidence="2" id="KW-0689">Ribosomal protein</keyword>
<organism evidence="2 3">
    <name type="scientific">Thermanaerovibrio acidaminovorans (strain ATCC 49978 / DSM 6589 / Su883)</name>
    <name type="common">Selenomonas acidaminovorans</name>
    <dbReference type="NCBI Taxonomy" id="525903"/>
    <lineage>
        <taxon>Bacteria</taxon>
        <taxon>Thermotogati</taxon>
        <taxon>Synergistota</taxon>
        <taxon>Synergistia</taxon>
        <taxon>Synergistales</taxon>
        <taxon>Synergistaceae</taxon>
        <taxon>Thermanaerovibrio</taxon>
    </lineage>
</organism>
<dbReference type="Proteomes" id="UP000002030">
    <property type="component" value="Chromosome"/>
</dbReference>
<gene>
    <name evidence="2" type="ordered locus">Taci_1190</name>
</gene>